<feature type="domain" description="Peptidase M20 dimerisation" evidence="3">
    <location>
        <begin position="217"/>
        <end position="292"/>
    </location>
</feature>
<feature type="chain" id="PRO_5041908140" evidence="2">
    <location>
        <begin position="21"/>
        <end position="552"/>
    </location>
</feature>
<dbReference type="InterPro" id="IPR017439">
    <property type="entry name" value="Amidohydrolase"/>
</dbReference>
<dbReference type="SUPFAM" id="SSF55031">
    <property type="entry name" value="Bacterial exopeptidase dimerisation domain"/>
    <property type="match status" value="1"/>
</dbReference>
<dbReference type="Gene3D" id="3.30.70.360">
    <property type="match status" value="1"/>
</dbReference>
<accession>A0AAE3U6S2</accession>
<dbReference type="InterPro" id="IPR036264">
    <property type="entry name" value="Bact_exopeptidase_dim_dom"/>
</dbReference>
<sequence>MKSCIRLLCLLLCVPMWVSAQNQPSISPEKLETLKQELVTEIDKNAKFTQEMIDMVFSFGELGFQETETSKYLTDILKKNGFKIEYGISGVPTAWIAKWGTGKPLIAIGSDIDCIPKASQKPGVAYHDPIIEGAPGHGEGHNSGVPLNITSVLALKKIMEREKISGTLMLWPGVAEEQLGTKAFYIRDGYFKDVDACIFTHVDDNLAVSWGDAGYNGMISVKFTFEGQAAHAAGAPWRGKSALDAVELMNIGWNFKREHLEPTQRSHYVIVDGGDQPNVVPSKASVWYYFRERTYPKIKALYDAGIKIANGAAMMTDTKMTYEVMGSAWPGHFNKPIAETMYENIKRVGLPTWTEADQMLAKASQKEMNAPKITGLDTKLDTLGKPVTFSLGGGSDDIADISWSLPTVVLRYPSNMPGLPGHHWSNAIAMATPIAHKGATTGAKAEALTLLDMLTKPEIITQAWEYYNKEQTKETKYTPLISDKDKPAIHLNEKIMAQYRPQMKKYYYDPAKYKSYLEQLGIKYPVLRDDQKATIQSESKAAEASGNSPKNP</sequence>
<dbReference type="Proteomes" id="UP001241110">
    <property type="component" value="Unassembled WGS sequence"/>
</dbReference>
<organism evidence="4 5">
    <name type="scientific">Xanthocytophaga flava</name>
    <dbReference type="NCBI Taxonomy" id="3048013"/>
    <lineage>
        <taxon>Bacteria</taxon>
        <taxon>Pseudomonadati</taxon>
        <taxon>Bacteroidota</taxon>
        <taxon>Cytophagia</taxon>
        <taxon>Cytophagales</taxon>
        <taxon>Rhodocytophagaceae</taxon>
        <taxon>Xanthocytophaga</taxon>
    </lineage>
</organism>
<name>A0AAE3U6S2_9BACT</name>
<evidence type="ECO:0000256" key="2">
    <source>
        <dbReference type="SAM" id="SignalP"/>
    </source>
</evidence>
<dbReference type="NCBIfam" id="TIGR01891">
    <property type="entry name" value="amidohydrolases"/>
    <property type="match status" value="1"/>
</dbReference>
<dbReference type="GO" id="GO:0005737">
    <property type="term" value="C:cytoplasm"/>
    <property type="evidence" value="ECO:0007669"/>
    <property type="project" value="TreeGrafter"/>
</dbReference>
<gene>
    <name evidence="4" type="ORF">QNI16_00425</name>
</gene>
<proteinExistence type="predicted"/>
<dbReference type="AlphaFoldDB" id="A0AAE3U6S2"/>
<evidence type="ECO:0000313" key="5">
    <source>
        <dbReference type="Proteomes" id="UP001241110"/>
    </source>
</evidence>
<evidence type="ECO:0000313" key="4">
    <source>
        <dbReference type="EMBL" id="MDJ1478924.1"/>
    </source>
</evidence>
<evidence type="ECO:0000256" key="1">
    <source>
        <dbReference type="SAM" id="MobiDB-lite"/>
    </source>
</evidence>
<feature type="signal peptide" evidence="2">
    <location>
        <begin position="1"/>
        <end position="20"/>
    </location>
</feature>
<dbReference type="EMBL" id="JASJOS010000001">
    <property type="protein sequence ID" value="MDJ1478924.1"/>
    <property type="molecule type" value="Genomic_DNA"/>
</dbReference>
<dbReference type="InterPro" id="IPR052030">
    <property type="entry name" value="Peptidase_M20/M20A_hydrolases"/>
</dbReference>
<dbReference type="GO" id="GO:0071713">
    <property type="term" value="F:para-aminobenzoyl-glutamate hydrolase activity"/>
    <property type="evidence" value="ECO:0007669"/>
    <property type="project" value="TreeGrafter"/>
</dbReference>
<dbReference type="PANTHER" id="PTHR30575:SF0">
    <property type="entry name" value="XAA-ARG DIPEPTIDASE"/>
    <property type="match status" value="1"/>
</dbReference>
<dbReference type="PANTHER" id="PTHR30575">
    <property type="entry name" value="PEPTIDASE M20"/>
    <property type="match status" value="1"/>
</dbReference>
<dbReference type="InterPro" id="IPR011650">
    <property type="entry name" value="Peptidase_M20_dimer"/>
</dbReference>
<dbReference type="RefSeq" id="WP_313974706.1">
    <property type="nucleotide sequence ID" value="NZ_JASJOS010000001.1"/>
</dbReference>
<feature type="region of interest" description="Disordered" evidence="1">
    <location>
        <begin position="533"/>
        <end position="552"/>
    </location>
</feature>
<keyword evidence="2" id="KW-0732">Signal</keyword>
<dbReference type="Pfam" id="PF07687">
    <property type="entry name" value="M20_dimer"/>
    <property type="match status" value="1"/>
</dbReference>
<reference evidence="4" key="1">
    <citation type="submission" date="2023-05" db="EMBL/GenBank/DDBJ databases">
        <authorList>
            <person name="Zhang X."/>
        </authorList>
    </citation>
    <scope>NUCLEOTIDE SEQUENCE</scope>
    <source>
        <strain evidence="4">YF14B1</strain>
    </source>
</reference>
<protein>
    <submittedName>
        <fullName evidence="4">Amidohydrolase</fullName>
    </submittedName>
</protein>
<dbReference type="Gene3D" id="3.40.630.10">
    <property type="entry name" value="Zn peptidases"/>
    <property type="match status" value="1"/>
</dbReference>
<comment type="caution">
    <text evidence="4">The sequence shown here is derived from an EMBL/GenBank/DDBJ whole genome shotgun (WGS) entry which is preliminary data.</text>
</comment>
<evidence type="ECO:0000259" key="3">
    <source>
        <dbReference type="Pfam" id="PF07687"/>
    </source>
</evidence>
<dbReference type="GO" id="GO:0046657">
    <property type="term" value="P:folic acid catabolic process"/>
    <property type="evidence" value="ECO:0007669"/>
    <property type="project" value="TreeGrafter"/>
</dbReference>
<dbReference type="GO" id="GO:0016805">
    <property type="term" value="F:dipeptidase activity"/>
    <property type="evidence" value="ECO:0007669"/>
    <property type="project" value="TreeGrafter"/>
</dbReference>
<dbReference type="SUPFAM" id="SSF53187">
    <property type="entry name" value="Zn-dependent exopeptidases"/>
    <property type="match status" value="1"/>
</dbReference>